<dbReference type="SUPFAM" id="SSF69318">
    <property type="entry name" value="Integrin alpha N-terminal domain"/>
    <property type="match status" value="1"/>
</dbReference>
<keyword evidence="1" id="KW-0732">Signal</keyword>
<dbReference type="InterPro" id="IPR013517">
    <property type="entry name" value="FG-GAP"/>
</dbReference>
<name>A0A381ZHT9_9ZZZZ</name>
<evidence type="ECO:0008006" key="3">
    <source>
        <dbReference type="Google" id="ProtNLM"/>
    </source>
</evidence>
<accession>A0A381ZHT9</accession>
<dbReference type="EMBL" id="UINC01021365">
    <property type="protein sequence ID" value="SVA88769.1"/>
    <property type="molecule type" value="Genomic_DNA"/>
</dbReference>
<gene>
    <name evidence="2" type="ORF">METZ01_LOCUS141623</name>
</gene>
<protein>
    <recommendedName>
        <fullName evidence="3">EF-hand domain-containing protein</fullName>
    </recommendedName>
</protein>
<evidence type="ECO:0000256" key="1">
    <source>
        <dbReference type="ARBA" id="ARBA00022729"/>
    </source>
</evidence>
<dbReference type="PROSITE" id="PS00018">
    <property type="entry name" value="EF_HAND_1"/>
    <property type="match status" value="1"/>
</dbReference>
<proteinExistence type="predicted"/>
<evidence type="ECO:0000313" key="2">
    <source>
        <dbReference type="EMBL" id="SVA88769.1"/>
    </source>
</evidence>
<organism evidence="2">
    <name type="scientific">marine metagenome</name>
    <dbReference type="NCBI Taxonomy" id="408172"/>
    <lineage>
        <taxon>unclassified sequences</taxon>
        <taxon>metagenomes</taxon>
        <taxon>ecological metagenomes</taxon>
    </lineage>
</organism>
<feature type="non-terminal residue" evidence="2">
    <location>
        <position position="740"/>
    </location>
</feature>
<dbReference type="AlphaFoldDB" id="A0A381ZHT9"/>
<sequence>MRNHLGSLLLLLLLLASNSNANTATVTVTRLSDSSIVILETEATIPSTKVPSIGREHPLVTGAESNTLFLVTATGDLDLSGRSTSWHALIKGSRLWDSSASVSVLTEAMYRYVEPELTNHEDGGIHAFMDNAARLTVEDIDTDGTVNYDDILAWDREVNEGSYLGTTEELDAITGALVAGEDLSTNTPLVFAVVEASDEPMRNAVAGDIDTRRFDYTINPLPNTVLLDTSNFSVSKISSTNKHTAGSIVWYYGQGDTDADGDVEIYMSGWSAVGPDENGLPPKALFEAFEAREEATVHLSTTEMFGRDTTDGTAFIRVADFDEDGLNDVLVMGHNESPWVKTEHVLYRNEGSGAFSNSYVTPYFAAHEASLGDFDRDGFTDIIATGANVDWDFSNDPSATTISKANMLLLNDQNGGFKPWALRFNLPTQNGETIDYGKLFWINAGSGVDMGNLDADPEYEIVISDVGVGFASVPLSDLLIVDNVRFENTYIYGDVTRLPHPFIESHEEFQAAENEFTKYAPSHDTQIDLFDYDNDGDQDVVVYGMVWTQAGVDSAGIAQFLQNDGNGDFTDVTENVLYNYNTGTQGGHEVRYLDVNDDGFLDIISAENGYSENIPWDWGGWTGGLWRSIERSWGNMLLINTGNGKFVVTLWEGYDDLVQQIYDIYVSDEITTPYNVENNRAFPYVTKNKRLGFIMKGNTYENWIHFFDIRANESIYTGPKGINPATRGVPGFSEYYYLTE</sequence>
<dbReference type="PANTHER" id="PTHR46580">
    <property type="entry name" value="SENSOR KINASE-RELATED"/>
    <property type="match status" value="1"/>
</dbReference>
<dbReference type="InterPro" id="IPR028994">
    <property type="entry name" value="Integrin_alpha_N"/>
</dbReference>
<dbReference type="InterPro" id="IPR018247">
    <property type="entry name" value="EF_Hand_1_Ca_BS"/>
</dbReference>
<dbReference type="PANTHER" id="PTHR46580:SF4">
    <property type="entry name" value="ATP_GTP-BINDING PROTEIN"/>
    <property type="match status" value="1"/>
</dbReference>
<dbReference type="Gene3D" id="2.130.10.130">
    <property type="entry name" value="Integrin alpha, N-terminal"/>
    <property type="match status" value="1"/>
</dbReference>
<reference evidence="2" key="1">
    <citation type="submission" date="2018-05" db="EMBL/GenBank/DDBJ databases">
        <authorList>
            <person name="Lanie J.A."/>
            <person name="Ng W.-L."/>
            <person name="Kazmierczak K.M."/>
            <person name="Andrzejewski T.M."/>
            <person name="Davidsen T.M."/>
            <person name="Wayne K.J."/>
            <person name="Tettelin H."/>
            <person name="Glass J.I."/>
            <person name="Rusch D."/>
            <person name="Podicherti R."/>
            <person name="Tsui H.-C.T."/>
            <person name="Winkler M.E."/>
        </authorList>
    </citation>
    <scope>NUCLEOTIDE SEQUENCE</scope>
</reference>
<dbReference type="Pfam" id="PF13517">
    <property type="entry name" value="FG-GAP_3"/>
    <property type="match status" value="2"/>
</dbReference>